<dbReference type="PANTHER" id="PTHR30531">
    <property type="entry name" value="FLAGELLAR BIOSYNTHETIC PROTEIN FLHB"/>
    <property type="match status" value="1"/>
</dbReference>
<evidence type="ECO:0000313" key="2">
    <source>
        <dbReference type="Proteomes" id="UP001232343"/>
    </source>
</evidence>
<dbReference type="SUPFAM" id="SSF160544">
    <property type="entry name" value="EscU C-terminal domain-like"/>
    <property type="match status" value="1"/>
</dbReference>
<gene>
    <name evidence="1" type="ORF">J2S14_000411</name>
</gene>
<keyword evidence="1" id="KW-0966">Cell projection</keyword>
<protein>
    <submittedName>
        <fullName evidence="1">Flagellar biosynthesis protein</fullName>
    </submittedName>
</protein>
<accession>A0ABU0CZP1</accession>
<organism evidence="1 2">
    <name type="scientific">Lederbergia wuyishanensis</name>
    <dbReference type="NCBI Taxonomy" id="1347903"/>
    <lineage>
        <taxon>Bacteria</taxon>
        <taxon>Bacillati</taxon>
        <taxon>Bacillota</taxon>
        <taxon>Bacilli</taxon>
        <taxon>Bacillales</taxon>
        <taxon>Bacillaceae</taxon>
        <taxon>Lederbergia</taxon>
    </lineage>
</organism>
<proteinExistence type="predicted"/>
<dbReference type="PANTHER" id="PTHR30531:SF12">
    <property type="entry name" value="FLAGELLAR BIOSYNTHETIC PROTEIN FLHB"/>
    <property type="match status" value="1"/>
</dbReference>
<dbReference type="Proteomes" id="UP001232343">
    <property type="component" value="Unassembled WGS sequence"/>
</dbReference>
<name>A0ABU0CZP1_9BACI</name>
<dbReference type="InterPro" id="IPR006135">
    <property type="entry name" value="T3SS_substrate_exporter"/>
</dbReference>
<sequence>MSKRRELPIKEAVALHYKSNIHDAPIVVAKGKGIIAENILSIGSENDIPIQQDPTLVELLGQLNINETIPEDLYNAVAEIFAFVYQLDKRKGKVRL</sequence>
<keyword evidence="1" id="KW-0969">Cilium</keyword>
<dbReference type="RefSeq" id="WP_244679853.1">
    <property type="nucleotide sequence ID" value="NZ_JALIRM010000001.1"/>
</dbReference>
<keyword evidence="2" id="KW-1185">Reference proteome</keyword>
<comment type="caution">
    <text evidence="1">The sequence shown here is derived from an EMBL/GenBank/DDBJ whole genome shotgun (WGS) entry which is preliminary data.</text>
</comment>
<reference evidence="1 2" key="1">
    <citation type="submission" date="2023-07" db="EMBL/GenBank/DDBJ databases">
        <title>Genomic Encyclopedia of Type Strains, Phase IV (KMG-IV): sequencing the most valuable type-strain genomes for metagenomic binning, comparative biology and taxonomic classification.</title>
        <authorList>
            <person name="Goeker M."/>
        </authorList>
    </citation>
    <scope>NUCLEOTIDE SEQUENCE [LARGE SCALE GENOMIC DNA]</scope>
    <source>
        <strain evidence="1 2">DSM 27848</strain>
    </source>
</reference>
<keyword evidence="1" id="KW-0282">Flagellum</keyword>
<dbReference type="Pfam" id="PF01312">
    <property type="entry name" value="Bac_export_2"/>
    <property type="match status" value="1"/>
</dbReference>
<evidence type="ECO:0000313" key="1">
    <source>
        <dbReference type="EMBL" id="MDQ0341618.1"/>
    </source>
</evidence>
<dbReference type="InterPro" id="IPR029025">
    <property type="entry name" value="T3SS_substrate_exporter_C"/>
</dbReference>
<dbReference type="EMBL" id="JAUSUO010000001">
    <property type="protein sequence ID" value="MDQ0341618.1"/>
    <property type="molecule type" value="Genomic_DNA"/>
</dbReference>
<dbReference type="Gene3D" id="3.40.1690.10">
    <property type="entry name" value="secretion proteins EscU"/>
    <property type="match status" value="1"/>
</dbReference>